<dbReference type="RefSeq" id="WP_213080715.1">
    <property type="nucleotide sequence ID" value="NZ_PITP01000582.1"/>
</dbReference>
<organism evidence="1 2">
    <name type="scientific">Escherichia coli</name>
    <dbReference type="NCBI Taxonomy" id="562"/>
    <lineage>
        <taxon>Bacteria</taxon>
        <taxon>Pseudomonadati</taxon>
        <taxon>Pseudomonadota</taxon>
        <taxon>Gammaproteobacteria</taxon>
        <taxon>Enterobacterales</taxon>
        <taxon>Enterobacteriaceae</taxon>
        <taxon>Escherichia</taxon>
    </lineage>
</organism>
<dbReference type="EMBL" id="PITP01000582">
    <property type="protein sequence ID" value="PKD78484.1"/>
    <property type="molecule type" value="Genomic_DNA"/>
</dbReference>
<proteinExistence type="predicted"/>
<comment type="caution">
    <text evidence="1">The sequence shown here is derived from an EMBL/GenBank/DDBJ whole genome shotgun (WGS) entry which is preliminary data.</text>
</comment>
<protein>
    <submittedName>
        <fullName evidence="1">Uncharacterized protein</fullName>
    </submittedName>
</protein>
<dbReference type="AlphaFoldDB" id="A0AAP8LAA2"/>
<accession>A0AAP8LAA2</accession>
<sequence>MIAIGQRQQGEEESVRQFVLKVLRGVADKLGKETAAALSLPRHGDSTDDNQSDLGSAGTLFCPLC</sequence>
<evidence type="ECO:0000313" key="1">
    <source>
        <dbReference type="EMBL" id="PKD78484.1"/>
    </source>
</evidence>
<name>A0AAP8LAA2_ECOLX</name>
<dbReference type="Proteomes" id="UP000233549">
    <property type="component" value="Unassembled WGS sequence"/>
</dbReference>
<gene>
    <name evidence="1" type="ORF">CWS33_30050</name>
</gene>
<feature type="non-terminal residue" evidence="1">
    <location>
        <position position="65"/>
    </location>
</feature>
<evidence type="ECO:0000313" key="2">
    <source>
        <dbReference type="Proteomes" id="UP000233549"/>
    </source>
</evidence>
<reference evidence="1 2" key="1">
    <citation type="submission" date="2017-12" db="EMBL/GenBank/DDBJ databases">
        <title>Rapid rising of carbapenem-resistant Enterobacteriaceae(CRE) and emergence of colistin resistance genemcr-1 in CRE in the hospital of Henan, China.</title>
        <authorList>
            <person name="Sun Q."/>
            <person name="Zhang R."/>
            <person name="Li Y."/>
            <person name="Shen Y."/>
            <person name="Zhang Y."/>
            <person name="Yang J."/>
            <person name="Shu L."/>
            <person name="Zhou H."/>
            <person name="Wang Y."/>
            <person name="Wang B."/>
            <person name="Shen Z."/>
        </authorList>
    </citation>
    <scope>NUCLEOTIDE SEQUENCE [LARGE SCALE GENOMIC DNA]</scope>
    <source>
        <strain evidence="1 2">3512</strain>
    </source>
</reference>